<evidence type="ECO:0000256" key="1">
    <source>
        <dbReference type="ARBA" id="ARBA00000156"/>
    </source>
</evidence>
<dbReference type="GO" id="GO:0016020">
    <property type="term" value="C:membrane"/>
    <property type="evidence" value="ECO:0007669"/>
    <property type="project" value="UniProtKB-SubCell"/>
</dbReference>
<evidence type="ECO:0000256" key="11">
    <source>
        <dbReference type="SAM" id="MobiDB-lite"/>
    </source>
</evidence>
<evidence type="ECO:0000313" key="14">
    <source>
        <dbReference type="Proteomes" id="UP001195914"/>
    </source>
</evidence>
<keyword evidence="7 10" id="KW-0720">Serine protease</keyword>
<dbReference type="GO" id="GO:0004252">
    <property type="term" value="F:serine-type endopeptidase activity"/>
    <property type="evidence" value="ECO:0007669"/>
    <property type="project" value="InterPro"/>
</dbReference>
<proteinExistence type="inferred from homology"/>
<accession>A0AAD9GK41</accession>
<keyword evidence="8 10" id="KW-1133">Transmembrane helix</keyword>
<dbReference type="Gene3D" id="1.20.1540.10">
    <property type="entry name" value="Rhomboid-like"/>
    <property type="match status" value="1"/>
</dbReference>
<dbReference type="AlphaFoldDB" id="A0AAD9GK41"/>
<feature type="transmembrane region" description="Helical" evidence="10">
    <location>
        <begin position="407"/>
        <end position="425"/>
    </location>
</feature>
<evidence type="ECO:0000313" key="13">
    <source>
        <dbReference type="EMBL" id="KAK1939748.1"/>
    </source>
</evidence>
<evidence type="ECO:0000256" key="5">
    <source>
        <dbReference type="ARBA" id="ARBA00022692"/>
    </source>
</evidence>
<dbReference type="InterPro" id="IPR035952">
    <property type="entry name" value="Rhomboid-like_sf"/>
</dbReference>
<dbReference type="InterPro" id="IPR002610">
    <property type="entry name" value="Peptidase_S54_rhomboid-like"/>
</dbReference>
<keyword evidence="4 10" id="KW-0645">Protease</keyword>
<keyword evidence="5 10" id="KW-0812">Transmembrane</keyword>
<feature type="transmembrane region" description="Helical" evidence="10">
    <location>
        <begin position="182"/>
        <end position="207"/>
    </location>
</feature>
<sequence length="480" mass="54831">MDSKEVETTQSVGNQSSNNEERVAPLPVGSRRWRTLVEKLKDTYKRLQYTIRKNQCNNIQHAKFIILRGSLITYIVVFLVSLILNKTTFYGRCIGRIDYSLNSSEIPFYSPLGYNACEYNTYLSATDVGFHSPIDSNEYPTLAITQADPSHNYGGGPDSRTLHILGSMDTNFVRLYGEWFRFFMAMMLHGGWMHLLNNALLHIIVLYIIEPDWGFCRTLAAYLVTGCGGYLVGSVFVPCLQQVGSSGIQLGLIGCLVPYCVEHWYDMGSPNLTILLSIGVSFIDLIIVQTDISKHIHMVSHTFFQPGGYWLGVLFGFSTIKSVAVFDRGALYHRLSMWAFSRWLGDETKRRYKFIVLSSMKAEDLARIQYEHKAKANANGFRLVKRFLGIYPYGPYRIRFRDICTRIVASIILVTLLLLLILALYHEPIYSRLNAKTIPWFSDRCSCCYIRKTALNSNTVANLEGRFYCFNSTRYADMYC</sequence>
<comment type="caution">
    <text evidence="13">The sequence shown here is derived from an EMBL/GenBank/DDBJ whole genome shotgun (WGS) entry which is preliminary data.</text>
</comment>
<feature type="region of interest" description="Disordered" evidence="11">
    <location>
        <begin position="1"/>
        <end position="24"/>
    </location>
</feature>
<evidence type="ECO:0000256" key="4">
    <source>
        <dbReference type="ARBA" id="ARBA00022670"/>
    </source>
</evidence>
<dbReference type="EMBL" id="JAHBMH010000007">
    <property type="protein sequence ID" value="KAK1939748.1"/>
    <property type="molecule type" value="Genomic_DNA"/>
</dbReference>
<name>A0AAD9GK41_BABDI</name>
<feature type="transmembrane region" description="Helical" evidence="10">
    <location>
        <begin position="268"/>
        <end position="288"/>
    </location>
</feature>
<evidence type="ECO:0000256" key="10">
    <source>
        <dbReference type="RuleBase" id="RU362115"/>
    </source>
</evidence>
<comment type="function">
    <text evidence="10">Serine protease involved in intramembrane proteolysis.</text>
</comment>
<reference evidence="13" key="2">
    <citation type="submission" date="2021-05" db="EMBL/GenBank/DDBJ databases">
        <authorList>
            <person name="Pain A."/>
        </authorList>
    </citation>
    <scope>NUCLEOTIDE SEQUENCE</scope>
    <source>
        <strain evidence="13">1802A</strain>
    </source>
</reference>
<feature type="transmembrane region" description="Helical" evidence="10">
    <location>
        <begin position="308"/>
        <end position="326"/>
    </location>
</feature>
<evidence type="ECO:0000256" key="9">
    <source>
        <dbReference type="ARBA" id="ARBA00023136"/>
    </source>
</evidence>
<comment type="similarity">
    <text evidence="3 10">Belongs to the peptidase S54 family.</text>
</comment>
<feature type="transmembrane region" description="Helical" evidence="10">
    <location>
        <begin position="243"/>
        <end position="261"/>
    </location>
</feature>
<evidence type="ECO:0000256" key="7">
    <source>
        <dbReference type="ARBA" id="ARBA00022825"/>
    </source>
</evidence>
<dbReference type="GO" id="GO:0006508">
    <property type="term" value="P:proteolysis"/>
    <property type="evidence" value="ECO:0007669"/>
    <property type="project" value="UniProtKB-KW"/>
</dbReference>
<comment type="subcellular location">
    <subcellularLocation>
        <location evidence="2 10">Membrane</location>
        <topology evidence="2 10">Multi-pass membrane protein</topology>
    </subcellularLocation>
</comment>
<feature type="domain" description="Peptidase S54 rhomboid" evidence="12">
    <location>
        <begin position="177"/>
        <end position="314"/>
    </location>
</feature>
<gene>
    <name evidence="13" type="ORF">X943_002906</name>
</gene>
<keyword evidence="9 10" id="KW-0472">Membrane</keyword>
<protein>
    <recommendedName>
        <fullName evidence="10">Rhomboid-like protease</fullName>
        <ecNumber evidence="10">3.4.21.105</ecNumber>
    </recommendedName>
</protein>
<evidence type="ECO:0000256" key="2">
    <source>
        <dbReference type="ARBA" id="ARBA00004141"/>
    </source>
</evidence>
<reference evidence="13" key="1">
    <citation type="journal article" date="2014" name="Nucleic Acids Res.">
        <title>The evolutionary dynamics of variant antigen genes in Babesia reveal a history of genomic innovation underlying host-parasite interaction.</title>
        <authorList>
            <person name="Jackson A.P."/>
            <person name="Otto T.D."/>
            <person name="Darby A."/>
            <person name="Ramaprasad A."/>
            <person name="Xia D."/>
            <person name="Echaide I.E."/>
            <person name="Farber M."/>
            <person name="Gahlot S."/>
            <person name="Gamble J."/>
            <person name="Gupta D."/>
            <person name="Gupta Y."/>
            <person name="Jackson L."/>
            <person name="Malandrin L."/>
            <person name="Malas T.B."/>
            <person name="Moussa E."/>
            <person name="Nair M."/>
            <person name="Reid A.J."/>
            <person name="Sanders M."/>
            <person name="Sharma J."/>
            <person name="Tracey A."/>
            <person name="Quail M.A."/>
            <person name="Weir W."/>
            <person name="Wastling J.M."/>
            <person name="Hall N."/>
            <person name="Willadsen P."/>
            <person name="Lingelbach K."/>
            <person name="Shiels B."/>
            <person name="Tait A."/>
            <person name="Berriman M."/>
            <person name="Allred D.R."/>
            <person name="Pain A."/>
        </authorList>
    </citation>
    <scope>NUCLEOTIDE SEQUENCE</scope>
    <source>
        <strain evidence="13">1802A</strain>
    </source>
</reference>
<feature type="transmembrane region" description="Helical" evidence="10">
    <location>
        <begin position="219"/>
        <end position="237"/>
    </location>
</feature>
<feature type="compositionally biased region" description="Polar residues" evidence="11">
    <location>
        <begin position="8"/>
        <end position="18"/>
    </location>
</feature>
<dbReference type="SUPFAM" id="SSF144091">
    <property type="entry name" value="Rhomboid-like"/>
    <property type="match status" value="1"/>
</dbReference>
<keyword evidence="14" id="KW-1185">Reference proteome</keyword>
<keyword evidence="6 10" id="KW-0378">Hydrolase</keyword>
<dbReference type="Proteomes" id="UP001195914">
    <property type="component" value="Unassembled WGS sequence"/>
</dbReference>
<feature type="transmembrane region" description="Helical" evidence="10">
    <location>
        <begin position="65"/>
        <end position="84"/>
    </location>
</feature>
<dbReference type="PANTHER" id="PTHR22936:SF69">
    <property type="entry name" value="RHOMBOID-LIKE PROTEIN"/>
    <property type="match status" value="1"/>
</dbReference>
<evidence type="ECO:0000259" key="12">
    <source>
        <dbReference type="Pfam" id="PF01694"/>
    </source>
</evidence>
<dbReference type="EC" id="3.4.21.105" evidence="10"/>
<comment type="catalytic activity">
    <reaction evidence="1 10">
        <text>Cleaves type-1 transmembrane domains using a catalytic dyad composed of serine and histidine that are contributed by different transmembrane domains.</text>
        <dbReference type="EC" id="3.4.21.105"/>
    </reaction>
</comment>
<dbReference type="PANTHER" id="PTHR22936">
    <property type="entry name" value="RHOMBOID-RELATED"/>
    <property type="match status" value="1"/>
</dbReference>
<evidence type="ECO:0000256" key="3">
    <source>
        <dbReference type="ARBA" id="ARBA00009045"/>
    </source>
</evidence>
<dbReference type="InterPro" id="IPR022764">
    <property type="entry name" value="Peptidase_S54_rhomboid_dom"/>
</dbReference>
<evidence type="ECO:0000256" key="6">
    <source>
        <dbReference type="ARBA" id="ARBA00022801"/>
    </source>
</evidence>
<evidence type="ECO:0000256" key="8">
    <source>
        <dbReference type="ARBA" id="ARBA00022989"/>
    </source>
</evidence>
<organism evidence="13 14">
    <name type="scientific">Babesia divergens</name>
    <dbReference type="NCBI Taxonomy" id="32595"/>
    <lineage>
        <taxon>Eukaryota</taxon>
        <taxon>Sar</taxon>
        <taxon>Alveolata</taxon>
        <taxon>Apicomplexa</taxon>
        <taxon>Aconoidasida</taxon>
        <taxon>Piroplasmida</taxon>
        <taxon>Babesiidae</taxon>
        <taxon>Babesia</taxon>
    </lineage>
</organism>
<dbReference type="Pfam" id="PF01694">
    <property type="entry name" value="Rhomboid"/>
    <property type="match status" value="1"/>
</dbReference>